<feature type="region of interest" description="Disordered" evidence="1">
    <location>
        <begin position="1"/>
        <end position="32"/>
    </location>
</feature>
<organism evidence="2">
    <name type="scientific">Rhizophora mucronata</name>
    <name type="common">Asiatic mangrove</name>
    <dbReference type="NCBI Taxonomy" id="61149"/>
    <lineage>
        <taxon>Eukaryota</taxon>
        <taxon>Viridiplantae</taxon>
        <taxon>Streptophyta</taxon>
        <taxon>Embryophyta</taxon>
        <taxon>Tracheophyta</taxon>
        <taxon>Spermatophyta</taxon>
        <taxon>Magnoliopsida</taxon>
        <taxon>eudicotyledons</taxon>
        <taxon>Gunneridae</taxon>
        <taxon>Pentapetalae</taxon>
        <taxon>rosids</taxon>
        <taxon>fabids</taxon>
        <taxon>Malpighiales</taxon>
        <taxon>Rhizophoraceae</taxon>
        <taxon>Rhizophora</taxon>
    </lineage>
</organism>
<feature type="compositionally biased region" description="Polar residues" evidence="1">
    <location>
        <begin position="15"/>
        <end position="32"/>
    </location>
</feature>
<protein>
    <submittedName>
        <fullName evidence="2">ATP binding protein</fullName>
    </submittedName>
</protein>
<evidence type="ECO:0000313" key="2">
    <source>
        <dbReference type="EMBL" id="MBW88830.1"/>
    </source>
</evidence>
<dbReference type="EMBL" id="GGEC01008347">
    <property type="protein sequence ID" value="MBW88830.1"/>
    <property type="molecule type" value="Transcribed_RNA"/>
</dbReference>
<sequence>MPWTSHLSRHVMLSEQHQQIDSSNAMTTGSKT</sequence>
<evidence type="ECO:0000256" key="1">
    <source>
        <dbReference type="SAM" id="MobiDB-lite"/>
    </source>
</evidence>
<accession>A0A2P2J5U7</accession>
<reference evidence="2" key="1">
    <citation type="submission" date="2018-02" db="EMBL/GenBank/DDBJ databases">
        <title>Rhizophora mucronata_Transcriptome.</title>
        <authorList>
            <person name="Meera S.P."/>
            <person name="Sreeshan A."/>
            <person name="Augustine A."/>
        </authorList>
    </citation>
    <scope>NUCLEOTIDE SEQUENCE</scope>
    <source>
        <tissue evidence="2">Leaf</tissue>
    </source>
</reference>
<proteinExistence type="predicted"/>
<name>A0A2P2J5U7_RHIMU</name>
<dbReference type="AlphaFoldDB" id="A0A2P2J5U7"/>